<dbReference type="Pfam" id="PF05239">
    <property type="entry name" value="PRC"/>
    <property type="match status" value="1"/>
</dbReference>
<dbReference type="SUPFAM" id="SSF50346">
    <property type="entry name" value="PRC-barrel domain"/>
    <property type="match status" value="1"/>
</dbReference>
<protein>
    <submittedName>
        <fullName evidence="2">PRC-barrel domain-containing protein</fullName>
    </submittedName>
</protein>
<proteinExistence type="predicted"/>
<organism evidence="2 3">
    <name type="scientific">Candidatus Dechloromonas phosphorivorans</name>
    <dbReference type="NCBI Taxonomy" id="2899244"/>
    <lineage>
        <taxon>Bacteria</taxon>
        <taxon>Pseudomonadati</taxon>
        <taxon>Pseudomonadota</taxon>
        <taxon>Betaproteobacteria</taxon>
        <taxon>Rhodocyclales</taxon>
        <taxon>Azonexaceae</taxon>
        <taxon>Dechloromonas</taxon>
    </lineage>
</organism>
<gene>
    <name evidence="2" type="ORF">IPN75_14790</name>
</gene>
<reference evidence="2" key="1">
    <citation type="submission" date="2020-10" db="EMBL/GenBank/DDBJ databases">
        <title>Connecting structure to function with the recovery of over 1000 high-quality activated sludge metagenome-assembled genomes encoding full-length rRNA genes using long-read sequencing.</title>
        <authorList>
            <person name="Singleton C.M."/>
            <person name="Petriglieri F."/>
            <person name="Kristensen J.M."/>
            <person name="Kirkegaard R.H."/>
            <person name="Michaelsen T.Y."/>
            <person name="Andersen M.H."/>
            <person name="Karst S.M."/>
            <person name="Dueholm M.S."/>
            <person name="Nielsen P.H."/>
            <person name="Albertsen M."/>
        </authorList>
    </citation>
    <scope>NUCLEOTIDE SEQUENCE</scope>
    <source>
        <strain evidence="2">OdNE_18-Q3-R46-58_BAT3C.305</strain>
    </source>
</reference>
<feature type="domain" description="PRC-barrel" evidence="1">
    <location>
        <begin position="22"/>
        <end position="96"/>
    </location>
</feature>
<dbReference type="PANTHER" id="PTHR36505">
    <property type="entry name" value="BLR1072 PROTEIN"/>
    <property type="match status" value="1"/>
</dbReference>
<dbReference type="InterPro" id="IPR011033">
    <property type="entry name" value="PRC_barrel-like_sf"/>
</dbReference>
<dbReference type="Proteomes" id="UP000808146">
    <property type="component" value="Unassembled WGS sequence"/>
</dbReference>
<dbReference type="Gene3D" id="2.30.30.240">
    <property type="entry name" value="PRC-barrel domain"/>
    <property type="match status" value="1"/>
</dbReference>
<dbReference type="InterPro" id="IPR027275">
    <property type="entry name" value="PRC-brl_dom"/>
</dbReference>
<name>A0A9D7QM97_9RHOO</name>
<dbReference type="AlphaFoldDB" id="A0A9D7QM97"/>
<evidence type="ECO:0000259" key="1">
    <source>
        <dbReference type="Pfam" id="PF05239"/>
    </source>
</evidence>
<evidence type="ECO:0000313" key="2">
    <source>
        <dbReference type="EMBL" id="MBK8891543.1"/>
    </source>
</evidence>
<comment type="caution">
    <text evidence="2">The sequence shown here is derived from an EMBL/GenBank/DDBJ whole genome shotgun (WGS) entry which is preliminary data.</text>
</comment>
<accession>A0A9D7QM97</accession>
<dbReference type="EMBL" id="JADKBR010000017">
    <property type="protein sequence ID" value="MBK8891543.1"/>
    <property type="molecule type" value="Genomic_DNA"/>
</dbReference>
<dbReference type="PANTHER" id="PTHR36505:SF1">
    <property type="entry name" value="BLR1072 PROTEIN"/>
    <property type="match status" value="1"/>
</dbReference>
<evidence type="ECO:0000313" key="3">
    <source>
        <dbReference type="Proteomes" id="UP000808146"/>
    </source>
</evidence>
<sequence length="132" mass="14573">MNDETVNISTLAPGRLGPMLLSASTISGDDVYNRQGEKLGSIKDLMMDIHSGRVCYAVLSFGGFLSLGEKLFAVPWSALAVDTENKRLLLDTNEERLKDAPGFDKDNWPNMADSSWEKSIHSYYGTESTSTY</sequence>